<evidence type="ECO:0000256" key="8">
    <source>
        <dbReference type="ARBA" id="ARBA00022837"/>
    </source>
</evidence>
<dbReference type="InterPro" id="IPR051424">
    <property type="entry name" value="Transketolase-like"/>
</dbReference>
<evidence type="ECO:0000259" key="11">
    <source>
        <dbReference type="Pfam" id="PF02779"/>
    </source>
</evidence>
<dbReference type="PROSITE" id="PS00802">
    <property type="entry name" value="TRANSKETOLASE_2"/>
    <property type="match status" value="1"/>
</dbReference>
<proteinExistence type="inferred from homology"/>
<keyword evidence="10" id="KW-0786">Thiamine pyrophosphate</keyword>
<dbReference type="PANTHER" id="PTHR43195:SF1">
    <property type="entry name" value="FI06132P-RELATED"/>
    <property type="match status" value="1"/>
</dbReference>
<evidence type="ECO:0000256" key="6">
    <source>
        <dbReference type="ARBA" id="ARBA00022679"/>
    </source>
</evidence>
<organism evidence="13 14">
    <name type="scientific">Trichonephila clavata</name>
    <name type="common">Joro spider</name>
    <name type="synonym">Nephila clavata</name>
    <dbReference type="NCBI Taxonomy" id="2740835"/>
    <lineage>
        <taxon>Eukaryota</taxon>
        <taxon>Metazoa</taxon>
        <taxon>Ecdysozoa</taxon>
        <taxon>Arthropoda</taxon>
        <taxon>Chelicerata</taxon>
        <taxon>Arachnida</taxon>
        <taxon>Araneae</taxon>
        <taxon>Araneomorphae</taxon>
        <taxon>Entelegynae</taxon>
        <taxon>Araneoidea</taxon>
        <taxon>Nephilidae</taxon>
        <taxon>Trichonephila</taxon>
    </lineage>
</organism>
<dbReference type="FunFam" id="3.40.50.970:FF:000129">
    <property type="entry name" value="Transketolase"/>
    <property type="match status" value="1"/>
</dbReference>
<comment type="cofactor">
    <cofactor evidence="1">
        <name>Ca(2+)</name>
        <dbReference type="ChEBI" id="CHEBI:29108"/>
    </cofactor>
</comment>
<evidence type="ECO:0000256" key="3">
    <source>
        <dbReference type="ARBA" id="ARBA00007131"/>
    </source>
</evidence>
<dbReference type="Gene3D" id="3.40.50.970">
    <property type="match status" value="1"/>
</dbReference>
<protein>
    <recommendedName>
        <fullName evidence="5">transketolase</fullName>
        <ecNumber evidence="5">2.2.1.1</ecNumber>
    </recommendedName>
</protein>
<dbReference type="Proteomes" id="UP000887116">
    <property type="component" value="Unassembled WGS sequence"/>
</dbReference>
<evidence type="ECO:0000256" key="7">
    <source>
        <dbReference type="ARBA" id="ARBA00022723"/>
    </source>
</evidence>
<comment type="subunit">
    <text evidence="4">Homodimer.</text>
</comment>
<evidence type="ECO:0000256" key="1">
    <source>
        <dbReference type="ARBA" id="ARBA00001913"/>
    </source>
</evidence>
<dbReference type="InterPro" id="IPR029061">
    <property type="entry name" value="THDP-binding"/>
</dbReference>
<evidence type="ECO:0000256" key="5">
    <source>
        <dbReference type="ARBA" id="ARBA00013152"/>
    </source>
</evidence>
<keyword evidence="9" id="KW-0460">Magnesium</keyword>
<keyword evidence="6" id="KW-0808">Transferase</keyword>
<keyword evidence="7" id="KW-0479">Metal-binding</keyword>
<dbReference type="PANTHER" id="PTHR43195">
    <property type="entry name" value="TRANSKETOLASE"/>
    <property type="match status" value="1"/>
</dbReference>
<sequence>MAAISQANIKRCGSHFGVSIGEDGPSQMGLEDIAMFSTIPVCTVFYPSDVLSTERACDLAANKQGVCFIRTSRPNFPVIYDNDEPFAIGKAKVVKKSANDVELVIGAGVTLFEALKAADILAQQGINIRVVDIFIVNPSILASGMEKGQRTIFIGLLSNQICKEVFKVNVKFQRNTFHFL</sequence>
<keyword evidence="14" id="KW-1185">Reference proteome</keyword>
<dbReference type="EMBL" id="BMAO01015700">
    <property type="protein sequence ID" value="GFR03577.1"/>
    <property type="molecule type" value="Genomic_DNA"/>
</dbReference>
<dbReference type="SUPFAM" id="SSF52922">
    <property type="entry name" value="TK C-terminal domain-like"/>
    <property type="match status" value="1"/>
</dbReference>
<accession>A0A8X6LCN7</accession>
<dbReference type="AlphaFoldDB" id="A0A8X6LCN7"/>
<gene>
    <name evidence="13" type="primary">TKT</name>
    <name evidence="13" type="ORF">TNCT_429091</name>
</gene>
<evidence type="ECO:0000259" key="12">
    <source>
        <dbReference type="Pfam" id="PF02780"/>
    </source>
</evidence>
<evidence type="ECO:0000313" key="14">
    <source>
        <dbReference type="Proteomes" id="UP000887116"/>
    </source>
</evidence>
<dbReference type="Pfam" id="PF02779">
    <property type="entry name" value="Transket_pyr"/>
    <property type="match status" value="1"/>
</dbReference>
<name>A0A8X6LCN7_TRICU</name>
<dbReference type="GO" id="GO:0046872">
    <property type="term" value="F:metal ion binding"/>
    <property type="evidence" value="ECO:0007669"/>
    <property type="project" value="UniProtKB-KW"/>
</dbReference>
<evidence type="ECO:0000256" key="2">
    <source>
        <dbReference type="ARBA" id="ARBA00001964"/>
    </source>
</evidence>
<dbReference type="OrthoDB" id="6412870at2759"/>
<comment type="caution">
    <text evidence="13">The sequence shown here is derived from an EMBL/GenBank/DDBJ whole genome shotgun (WGS) entry which is preliminary data.</text>
</comment>
<evidence type="ECO:0000313" key="13">
    <source>
        <dbReference type="EMBL" id="GFR03577.1"/>
    </source>
</evidence>
<keyword evidence="8" id="KW-0106">Calcium</keyword>
<comment type="cofactor">
    <cofactor evidence="2">
        <name>thiamine diphosphate</name>
        <dbReference type="ChEBI" id="CHEBI:58937"/>
    </cofactor>
</comment>
<evidence type="ECO:0000256" key="9">
    <source>
        <dbReference type="ARBA" id="ARBA00022842"/>
    </source>
</evidence>
<evidence type="ECO:0000256" key="4">
    <source>
        <dbReference type="ARBA" id="ARBA00011738"/>
    </source>
</evidence>
<evidence type="ECO:0000256" key="10">
    <source>
        <dbReference type="ARBA" id="ARBA00023052"/>
    </source>
</evidence>
<reference evidence="13" key="1">
    <citation type="submission" date="2020-07" db="EMBL/GenBank/DDBJ databases">
        <title>Multicomponent nature underlies the extraordinary mechanical properties of spider dragline silk.</title>
        <authorList>
            <person name="Kono N."/>
            <person name="Nakamura H."/>
            <person name="Mori M."/>
            <person name="Yoshida Y."/>
            <person name="Ohtoshi R."/>
            <person name="Malay A.D."/>
            <person name="Moran D.A.P."/>
            <person name="Tomita M."/>
            <person name="Numata K."/>
            <person name="Arakawa K."/>
        </authorList>
    </citation>
    <scope>NUCLEOTIDE SEQUENCE</scope>
</reference>
<dbReference type="InterPro" id="IPR009014">
    <property type="entry name" value="Transketo_C/PFOR_II"/>
</dbReference>
<dbReference type="InterPro" id="IPR033248">
    <property type="entry name" value="Transketolase_C"/>
</dbReference>
<dbReference type="Gene3D" id="3.40.50.920">
    <property type="match status" value="1"/>
</dbReference>
<dbReference type="SUPFAM" id="SSF52518">
    <property type="entry name" value="Thiamin diphosphate-binding fold (THDP-binding)"/>
    <property type="match status" value="1"/>
</dbReference>
<dbReference type="InterPro" id="IPR005475">
    <property type="entry name" value="Transketolase-like_Pyr-bd"/>
</dbReference>
<feature type="domain" description="Transketolase C-terminal" evidence="12">
    <location>
        <begin position="89"/>
        <end position="138"/>
    </location>
</feature>
<dbReference type="GO" id="GO:0030976">
    <property type="term" value="F:thiamine pyrophosphate binding"/>
    <property type="evidence" value="ECO:0007669"/>
    <property type="project" value="TreeGrafter"/>
</dbReference>
<feature type="domain" description="Transketolase-like pyrimidine-binding" evidence="11">
    <location>
        <begin position="1"/>
        <end position="77"/>
    </location>
</feature>
<dbReference type="InterPro" id="IPR020826">
    <property type="entry name" value="Transketolase_BS"/>
</dbReference>
<dbReference type="Pfam" id="PF02780">
    <property type="entry name" value="Transketolase_C"/>
    <property type="match status" value="1"/>
</dbReference>
<dbReference type="GO" id="GO:0004802">
    <property type="term" value="F:transketolase activity"/>
    <property type="evidence" value="ECO:0007669"/>
    <property type="project" value="UniProtKB-EC"/>
</dbReference>
<comment type="similarity">
    <text evidence="3">Belongs to the transketolase family.</text>
</comment>
<dbReference type="EC" id="2.2.1.1" evidence="5"/>